<reference evidence="1" key="1">
    <citation type="submission" date="2021-01" db="EMBL/GenBank/DDBJ databases">
        <authorList>
            <consortium name="Genoscope - CEA"/>
            <person name="William W."/>
        </authorList>
    </citation>
    <scope>NUCLEOTIDE SEQUENCE</scope>
</reference>
<dbReference type="OrthoDB" id="311968at2759"/>
<evidence type="ECO:0000313" key="1">
    <source>
        <dbReference type="EMBL" id="CAD8141903.1"/>
    </source>
</evidence>
<name>A0A8S1SN27_PAROT</name>
<dbReference type="OMA" id="ISHHIVI"/>
<dbReference type="AlphaFoldDB" id="A0A8S1SN27"/>
<gene>
    <name evidence="1" type="ORF">POCTA_138.1.T0130193</name>
</gene>
<evidence type="ECO:0000313" key="2">
    <source>
        <dbReference type="Proteomes" id="UP000683925"/>
    </source>
</evidence>
<comment type="caution">
    <text evidence="1">The sequence shown here is derived from an EMBL/GenBank/DDBJ whole genome shotgun (WGS) entry which is preliminary data.</text>
</comment>
<sequence>MNRIRPDNNKALTIEQSNIVTINCDDSNFNFWKVEIDLSKIKTKIEEIQELTDDQKLQYKEIINWCKNCNSNFVYKIEIQREASYNYLLKQYKVTETETIIMDTEGCSQDNIKHFKFKIYMQNTNYKSNDNSEMQRNYLKYSSSPLLILSNKKDYQIVVPLSFDLSTGISKHRKKNLVLQRSQNDVIPLNIKWKYDKENSTIKLILKASNGINNVAIKAVLYSRIIIKESKDYVAQTHKILKETTREIGNVSDTSISLDLDKGEEKYPPLFFEKNIISHHIVILTIDFKIKSFSDLFKKNLFQIEIPVDLDPKEEADINLTKLYQEKYFDNIRLLKKPYQDYQKYI</sequence>
<organism evidence="1 2">
    <name type="scientific">Paramecium octaurelia</name>
    <dbReference type="NCBI Taxonomy" id="43137"/>
    <lineage>
        <taxon>Eukaryota</taxon>
        <taxon>Sar</taxon>
        <taxon>Alveolata</taxon>
        <taxon>Ciliophora</taxon>
        <taxon>Intramacronucleata</taxon>
        <taxon>Oligohymenophorea</taxon>
        <taxon>Peniculida</taxon>
        <taxon>Parameciidae</taxon>
        <taxon>Paramecium</taxon>
    </lineage>
</organism>
<dbReference type="Proteomes" id="UP000683925">
    <property type="component" value="Unassembled WGS sequence"/>
</dbReference>
<accession>A0A8S1SN27</accession>
<dbReference type="EMBL" id="CAJJDP010000012">
    <property type="protein sequence ID" value="CAD8141903.1"/>
    <property type="molecule type" value="Genomic_DNA"/>
</dbReference>
<keyword evidence="2" id="KW-1185">Reference proteome</keyword>
<protein>
    <submittedName>
        <fullName evidence="1">Uncharacterized protein</fullName>
    </submittedName>
</protein>
<proteinExistence type="predicted"/>